<gene>
    <name evidence="2" type="ORF">POL25_06615</name>
</gene>
<dbReference type="EMBL" id="JAQNDL010000001">
    <property type="protein sequence ID" value="MDC0716556.1"/>
    <property type="molecule type" value="Genomic_DNA"/>
</dbReference>
<dbReference type="RefSeq" id="WP_272085048.1">
    <property type="nucleotide sequence ID" value="NZ_JAQNDL010000001.1"/>
</dbReference>
<keyword evidence="1" id="KW-0732">Signal</keyword>
<name>A0ABT5DSM6_9BACT</name>
<evidence type="ECO:0000313" key="3">
    <source>
        <dbReference type="Proteomes" id="UP001221686"/>
    </source>
</evidence>
<evidence type="ECO:0000256" key="1">
    <source>
        <dbReference type="SAM" id="SignalP"/>
    </source>
</evidence>
<proteinExistence type="predicted"/>
<accession>A0ABT5DSM6</accession>
<feature type="signal peptide" evidence="1">
    <location>
        <begin position="1"/>
        <end position="19"/>
    </location>
</feature>
<protein>
    <submittedName>
        <fullName evidence="2">Uncharacterized protein</fullName>
    </submittedName>
</protein>
<sequence>MLHPHILAAALAFPYPATAPDAEPPFAAIAPTTIHIVTNPGEGIDLELSYDWPDLGRVGLEVFAGVDGTGALLVLLDEAMIAAIDLHRGELAGIHPGLALDHADVLALADSIVQVAHSQPVQELLLGDERGWGCWLAGKMAGAAAGVLAAGTCAAVAGPLAPGCVAPGSLSFKGVDQYIVGKCNKAQNVSREHHV</sequence>
<evidence type="ECO:0000313" key="2">
    <source>
        <dbReference type="EMBL" id="MDC0716556.1"/>
    </source>
</evidence>
<dbReference type="Proteomes" id="UP001221686">
    <property type="component" value="Unassembled WGS sequence"/>
</dbReference>
<keyword evidence="3" id="KW-1185">Reference proteome</keyword>
<organism evidence="2 3">
    <name type="scientific">Nannocystis bainbridge</name>
    <dbReference type="NCBI Taxonomy" id="2995303"/>
    <lineage>
        <taxon>Bacteria</taxon>
        <taxon>Pseudomonadati</taxon>
        <taxon>Myxococcota</taxon>
        <taxon>Polyangia</taxon>
        <taxon>Nannocystales</taxon>
        <taxon>Nannocystaceae</taxon>
        <taxon>Nannocystis</taxon>
    </lineage>
</organism>
<reference evidence="2 3" key="1">
    <citation type="submission" date="2022-11" db="EMBL/GenBank/DDBJ databases">
        <title>Minimal conservation of predation-associated metabolite biosynthetic gene clusters underscores biosynthetic potential of Myxococcota including descriptions for ten novel species: Archangium lansinium sp. nov., Myxococcus landrumus sp. nov., Nannocystis bai.</title>
        <authorList>
            <person name="Ahearne A."/>
            <person name="Stevens C."/>
            <person name="Dowd S."/>
        </authorList>
    </citation>
    <scope>NUCLEOTIDE SEQUENCE [LARGE SCALE GENOMIC DNA]</scope>
    <source>
        <strain evidence="2 3">BB15-2</strain>
    </source>
</reference>
<feature type="chain" id="PRO_5045485949" evidence="1">
    <location>
        <begin position="20"/>
        <end position="195"/>
    </location>
</feature>
<comment type="caution">
    <text evidence="2">The sequence shown here is derived from an EMBL/GenBank/DDBJ whole genome shotgun (WGS) entry which is preliminary data.</text>
</comment>